<sequence length="514" mass="57473">MKLYAPNGVFMAQHFPTAVGNEAVRKAYDMTFDAITLSVDFNIIEVVPINDEWAFARTASAGTTKLKAGGGGPEANQELFVMQKIDGVWKIARTDSLPRSPRAERLDPFETYPESRIVGVDVLMKHYLRSAVYENFPWQPASETNPTTTFLVPLIWSDTVLFHAALQLSSIRLKNRQSCNSDRDMKTLSGECIRLLRDRVESSGTELQVSDETISAVAMLATMEHEKGNLRMMRMHLDGLKKMVDLRGGLSSIRETNPMVANSIFWAFAVASYEVPYPNLDPVLPTPFSADHGLLSLPAGPFVSHFQDFDPSYEPTQSQELQDLGVQKDIASVVTSIQHVSQLVPTNSYPTASTSQVILTRMCSLLSFLLSIQPINASLVGDNVALISESMRLCTLLHVLTPWRGLAPDGTITINLLLHQLISSLKLLLGTPTNSTNMVMLWMFCTGAVAADKMPERLWFVGHLVEMTEEMGIRTWEEMKALVSRVIWHERLHSRPYVQLWGEIEEKRKESSDD</sequence>
<dbReference type="PANTHER" id="PTHR37540">
    <property type="entry name" value="TRANSCRIPTION FACTOR (ACR-2), PUTATIVE-RELATED-RELATED"/>
    <property type="match status" value="1"/>
</dbReference>
<organism evidence="1 2">
    <name type="scientific">Lachnellula suecica</name>
    <dbReference type="NCBI Taxonomy" id="602035"/>
    <lineage>
        <taxon>Eukaryota</taxon>
        <taxon>Fungi</taxon>
        <taxon>Dikarya</taxon>
        <taxon>Ascomycota</taxon>
        <taxon>Pezizomycotina</taxon>
        <taxon>Leotiomycetes</taxon>
        <taxon>Helotiales</taxon>
        <taxon>Lachnaceae</taxon>
        <taxon>Lachnellula</taxon>
    </lineage>
</organism>
<evidence type="ECO:0008006" key="3">
    <source>
        <dbReference type="Google" id="ProtNLM"/>
    </source>
</evidence>
<keyword evidence="2" id="KW-1185">Reference proteome</keyword>
<gene>
    <name evidence="1" type="ORF">LSUE1_G000681</name>
</gene>
<proteinExistence type="predicted"/>
<dbReference type="Gene3D" id="3.10.450.50">
    <property type="match status" value="1"/>
</dbReference>
<reference evidence="1 2" key="1">
    <citation type="submission" date="2018-05" db="EMBL/GenBank/DDBJ databases">
        <title>Genome sequencing and assembly of the regulated plant pathogen Lachnellula willkommii and related sister species for the development of diagnostic species identification markers.</title>
        <authorList>
            <person name="Giroux E."/>
            <person name="Bilodeau G."/>
        </authorList>
    </citation>
    <scope>NUCLEOTIDE SEQUENCE [LARGE SCALE GENOMIC DNA]</scope>
    <source>
        <strain evidence="1 2">CBS 268.59</strain>
    </source>
</reference>
<evidence type="ECO:0000313" key="1">
    <source>
        <dbReference type="EMBL" id="TVY84873.1"/>
    </source>
</evidence>
<name>A0A8T9CQD3_9HELO</name>
<dbReference type="AlphaFoldDB" id="A0A8T9CQD3"/>
<comment type="caution">
    <text evidence="1">The sequence shown here is derived from an EMBL/GenBank/DDBJ whole genome shotgun (WGS) entry which is preliminary data.</text>
</comment>
<dbReference type="InterPro" id="IPR032710">
    <property type="entry name" value="NTF2-like_dom_sf"/>
</dbReference>
<evidence type="ECO:0000313" key="2">
    <source>
        <dbReference type="Proteomes" id="UP000469558"/>
    </source>
</evidence>
<dbReference type="InterPro" id="IPR021858">
    <property type="entry name" value="Fun_TF"/>
</dbReference>
<dbReference type="OrthoDB" id="4158087at2759"/>
<accession>A0A8T9CQD3</accession>
<dbReference type="Proteomes" id="UP000469558">
    <property type="component" value="Unassembled WGS sequence"/>
</dbReference>
<dbReference type="EMBL" id="QGMK01000048">
    <property type="protein sequence ID" value="TVY84873.1"/>
    <property type="molecule type" value="Genomic_DNA"/>
</dbReference>
<protein>
    <recommendedName>
        <fullName evidence="3">SnoaL-like domain-containing protein</fullName>
    </recommendedName>
</protein>
<dbReference type="SUPFAM" id="SSF54427">
    <property type="entry name" value="NTF2-like"/>
    <property type="match status" value="1"/>
</dbReference>
<dbReference type="PANTHER" id="PTHR37540:SF5">
    <property type="entry name" value="TRANSCRIPTION FACTOR DOMAIN-CONTAINING PROTEIN"/>
    <property type="match status" value="1"/>
</dbReference>
<dbReference type="Pfam" id="PF11951">
    <property type="entry name" value="Fungal_trans_2"/>
    <property type="match status" value="1"/>
</dbReference>